<accession>A0A0E9RWW6</accession>
<dbReference type="EMBL" id="GBXM01075844">
    <property type="protein sequence ID" value="JAH32733.1"/>
    <property type="molecule type" value="Transcribed_RNA"/>
</dbReference>
<protein>
    <submittedName>
        <fullName evidence="1">Uncharacterized protein</fullName>
    </submittedName>
</protein>
<name>A0A0E9RWW6_ANGAN</name>
<reference evidence="1" key="1">
    <citation type="submission" date="2014-11" db="EMBL/GenBank/DDBJ databases">
        <authorList>
            <person name="Amaro Gonzalez C."/>
        </authorList>
    </citation>
    <scope>NUCLEOTIDE SEQUENCE</scope>
</reference>
<dbReference type="EMBL" id="GBXM01063533">
    <property type="protein sequence ID" value="JAH45044.1"/>
    <property type="molecule type" value="Transcribed_RNA"/>
</dbReference>
<organism evidence="1">
    <name type="scientific">Anguilla anguilla</name>
    <name type="common">European freshwater eel</name>
    <name type="synonym">Muraena anguilla</name>
    <dbReference type="NCBI Taxonomy" id="7936"/>
    <lineage>
        <taxon>Eukaryota</taxon>
        <taxon>Metazoa</taxon>
        <taxon>Chordata</taxon>
        <taxon>Craniata</taxon>
        <taxon>Vertebrata</taxon>
        <taxon>Euteleostomi</taxon>
        <taxon>Actinopterygii</taxon>
        <taxon>Neopterygii</taxon>
        <taxon>Teleostei</taxon>
        <taxon>Anguilliformes</taxon>
        <taxon>Anguillidae</taxon>
        <taxon>Anguilla</taxon>
    </lineage>
</organism>
<sequence>MLSIMKVMPTSELSVDIQIVCTTTDETFKTTYKFNK</sequence>
<reference evidence="1" key="2">
    <citation type="journal article" date="2015" name="Fish Shellfish Immunol.">
        <title>Early steps in the European eel (Anguilla anguilla)-Vibrio vulnificus interaction in the gills: Role of the RtxA13 toxin.</title>
        <authorList>
            <person name="Callol A."/>
            <person name="Pajuelo D."/>
            <person name="Ebbesson L."/>
            <person name="Teles M."/>
            <person name="MacKenzie S."/>
            <person name="Amaro C."/>
        </authorList>
    </citation>
    <scope>NUCLEOTIDE SEQUENCE</scope>
</reference>
<dbReference type="AlphaFoldDB" id="A0A0E9RWW6"/>
<evidence type="ECO:0000313" key="1">
    <source>
        <dbReference type="EMBL" id="JAH32733.1"/>
    </source>
</evidence>
<proteinExistence type="predicted"/>